<organism evidence="8">
    <name type="scientific">marine metagenome</name>
    <dbReference type="NCBI Taxonomy" id="408172"/>
    <lineage>
        <taxon>unclassified sequences</taxon>
        <taxon>metagenomes</taxon>
        <taxon>ecological metagenomes</taxon>
    </lineage>
</organism>
<keyword evidence="6" id="KW-0238">DNA-binding</keyword>
<comment type="similarity">
    <text evidence="1">Belongs to the SOS response-associated peptidase family.</text>
</comment>
<evidence type="ECO:0000256" key="7">
    <source>
        <dbReference type="ARBA" id="ARBA00023239"/>
    </source>
</evidence>
<dbReference type="InterPro" id="IPR003738">
    <property type="entry name" value="SRAP"/>
</dbReference>
<keyword evidence="5" id="KW-0190">Covalent protein-DNA linkage</keyword>
<evidence type="ECO:0000256" key="1">
    <source>
        <dbReference type="ARBA" id="ARBA00008136"/>
    </source>
</evidence>
<evidence type="ECO:0000256" key="5">
    <source>
        <dbReference type="ARBA" id="ARBA00023124"/>
    </source>
</evidence>
<keyword evidence="3" id="KW-0227">DNA damage</keyword>
<sequence length="216" mass="24543">MEWVNEPYPGDDNFNTSPTAQAWIIRPDNEGMYEATNARWWLVPHWSSGPSTRYAMFNAKSETITSSNAFKGPFERRRCVLPVSGFYEWTSRNDRKLPHYIRPRNSSAMLLASLWDRWHSKTSDEMVESFTIVTTAASPQLEFVHRRQPVMLSKTGAIEWMARDQEGTLLADLMSPRLALDLSVVPVSTFVSNSRNNGARCIEPVGDPIELVCDIG</sequence>
<reference evidence="8" key="1">
    <citation type="submission" date="2018-05" db="EMBL/GenBank/DDBJ databases">
        <authorList>
            <person name="Lanie J.A."/>
            <person name="Ng W.-L."/>
            <person name="Kazmierczak K.M."/>
            <person name="Andrzejewski T.M."/>
            <person name="Davidsen T.M."/>
            <person name="Wayne K.J."/>
            <person name="Tettelin H."/>
            <person name="Glass J.I."/>
            <person name="Rusch D."/>
            <person name="Podicherti R."/>
            <person name="Tsui H.-C.T."/>
            <person name="Winkler M.E."/>
        </authorList>
    </citation>
    <scope>NUCLEOTIDE SEQUENCE</scope>
</reference>
<evidence type="ECO:0000313" key="8">
    <source>
        <dbReference type="EMBL" id="SVB61051.1"/>
    </source>
</evidence>
<dbReference type="GO" id="GO:0006508">
    <property type="term" value="P:proteolysis"/>
    <property type="evidence" value="ECO:0007669"/>
    <property type="project" value="UniProtKB-KW"/>
</dbReference>
<proteinExistence type="inferred from homology"/>
<gene>
    <name evidence="8" type="ORF">METZ01_LOCUS213905</name>
</gene>
<dbReference type="Pfam" id="PF02586">
    <property type="entry name" value="SRAP"/>
    <property type="match status" value="1"/>
</dbReference>
<dbReference type="PANTHER" id="PTHR13604:SF0">
    <property type="entry name" value="ABASIC SITE PROCESSING PROTEIN HMCES"/>
    <property type="match status" value="1"/>
</dbReference>
<evidence type="ECO:0008006" key="9">
    <source>
        <dbReference type="Google" id="ProtNLM"/>
    </source>
</evidence>
<evidence type="ECO:0000256" key="4">
    <source>
        <dbReference type="ARBA" id="ARBA00022801"/>
    </source>
</evidence>
<dbReference type="GO" id="GO:0106300">
    <property type="term" value="P:protein-DNA covalent cross-linking repair"/>
    <property type="evidence" value="ECO:0007669"/>
    <property type="project" value="InterPro"/>
</dbReference>
<protein>
    <recommendedName>
        <fullName evidence="9">Abasic site processing protein</fullName>
    </recommendedName>
</protein>
<dbReference type="PANTHER" id="PTHR13604">
    <property type="entry name" value="DC12-RELATED"/>
    <property type="match status" value="1"/>
</dbReference>
<name>A0A382FGE6_9ZZZZ</name>
<keyword evidence="4" id="KW-0378">Hydrolase</keyword>
<keyword evidence="7" id="KW-0456">Lyase</keyword>
<dbReference type="EMBL" id="UINC01049361">
    <property type="protein sequence ID" value="SVB61051.1"/>
    <property type="molecule type" value="Genomic_DNA"/>
</dbReference>
<dbReference type="GO" id="GO:0003697">
    <property type="term" value="F:single-stranded DNA binding"/>
    <property type="evidence" value="ECO:0007669"/>
    <property type="project" value="InterPro"/>
</dbReference>
<dbReference type="InterPro" id="IPR036590">
    <property type="entry name" value="SRAP-like"/>
</dbReference>
<evidence type="ECO:0000256" key="3">
    <source>
        <dbReference type="ARBA" id="ARBA00022763"/>
    </source>
</evidence>
<evidence type="ECO:0000256" key="2">
    <source>
        <dbReference type="ARBA" id="ARBA00022670"/>
    </source>
</evidence>
<dbReference type="SUPFAM" id="SSF143081">
    <property type="entry name" value="BB1717-like"/>
    <property type="match status" value="1"/>
</dbReference>
<dbReference type="AlphaFoldDB" id="A0A382FGE6"/>
<dbReference type="Gene3D" id="3.90.1680.10">
    <property type="entry name" value="SOS response associated peptidase-like"/>
    <property type="match status" value="1"/>
</dbReference>
<evidence type="ECO:0000256" key="6">
    <source>
        <dbReference type="ARBA" id="ARBA00023125"/>
    </source>
</evidence>
<dbReference type="GO" id="GO:0016829">
    <property type="term" value="F:lyase activity"/>
    <property type="evidence" value="ECO:0007669"/>
    <property type="project" value="UniProtKB-KW"/>
</dbReference>
<accession>A0A382FGE6</accession>
<dbReference type="GO" id="GO:0008233">
    <property type="term" value="F:peptidase activity"/>
    <property type="evidence" value="ECO:0007669"/>
    <property type="project" value="UniProtKB-KW"/>
</dbReference>
<keyword evidence="2" id="KW-0645">Protease</keyword>